<accession>A0ABT8ZV72</accession>
<evidence type="ECO:0000256" key="1">
    <source>
        <dbReference type="SAM" id="MobiDB-lite"/>
    </source>
</evidence>
<keyword evidence="3" id="KW-0966">Cell projection</keyword>
<dbReference type="Gene3D" id="3.30.750.140">
    <property type="match status" value="1"/>
</dbReference>
<keyword evidence="3" id="KW-0282">Flagellum</keyword>
<dbReference type="InterPro" id="IPR021136">
    <property type="entry name" value="Flagellar_hook_control-like_C"/>
</dbReference>
<name>A0ABT8ZV72_9SPHN</name>
<feature type="region of interest" description="Disordered" evidence="1">
    <location>
        <begin position="1"/>
        <end position="28"/>
    </location>
</feature>
<keyword evidence="4" id="KW-1185">Reference proteome</keyword>
<dbReference type="InterPro" id="IPR038610">
    <property type="entry name" value="FliK-like_C_sf"/>
</dbReference>
<feature type="compositionally biased region" description="Basic and acidic residues" evidence="1">
    <location>
        <begin position="52"/>
        <end position="63"/>
    </location>
</feature>
<protein>
    <submittedName>
        <fullName evidence="3">Flagellar hook-length control protein FliK</fullName>
    </submittedName>
</protein>
<dbReference type="PANTHER" id="PTHR37533">
    <property type="entry name" value="FLAGELLAR HOOK-LENGTH CONTROL PROTEIN"/>
    <property type="match status" value="1"/>
</dbReference>
<dbReference type="CDD" id="cd17470">
    <property type="entry name" value="T3SS_Flik_C"/>
    <property type="match status" value="1"/>
</dbReference>
<proteinExistence type="predicted"/>
<gene>
    <name evidence="3" type="ORF">Q5H94_04030</name>
</gene>
<dbReference type="Proteomes" id="UP001176468">
    <property type="component" value="Unassembled WGS sequence"/>
</dbReference>
<feature type="compositionally biased region" description="Low complexity" evidence="1">
    <location>
        <begin position="320"/>
        <end position="339"/>
    </location>
</feature>
<feature type="region of interest" description="Disordered" evidence="1">
    <location>
        <begin position="44"/>
        <end position="81"/>
    </location>
</feature>
<comment type="caution">
    <text evidence="3">The sequence shown here is derived from an EMBL/GenBank/DDBJ whole genome shotgun (WGS) entry which is preliminary data.</text>
</comment>
<dbReference type="Pfam" id="PF02120">
    <property type="entry name" value="Flg_hook"/>
    <property type="match status" value="1"/>
</dbReference>
<feature type="region of interest" description="Disordered" evidence="1">
    <location>
        <begin position="311"/>
        <end position="355"/>
    </location>
</feature>
<evidence type="ECO:0000313" key="3">
    <source>
        <dbReference type="EMBL" id="MDO7841482.1"/>
    </source>
</evidence>
<sequence>MTDISPVTTAASKPASTSAAPASATSSGAPAAFAALLGDACQEAATPANGLPEDRQGEADDGKSLPGEGEAADPNAPDPRLMWLPFALPPVPDAASAQAATAQPQIAAATTQATDAAAQPDTLEQIAGDTAASNRLIAMFNAAEKIAAAQADKAAKLAAPAPVVAEAVAATPSLKDAIDTFLQPPTDDRKKPVFEPLAATTSLTTESVLRHAVQATGDAKNVPLDLRGDQGLQHMIDRIESLRDDANANDTHIRLIPDALGGVDVAVKRAGDALHVHFTTDTEHARALIAEAQPRLVELADARGVRIADSSVQTGTGNDQSARQQFQQQPQQALRPASASLSTPTETTGDDARLA</sequence>
<evidence type="ECO:0000313" key="4">
    <source>
        <dbReference type="Proteomes" id="UP001176468"/>
    </source>
</evidence>
<dbReference type="RefSeq" id="WP_304559937.1">
    <property type="nucleotide sequence ID" value="NZ_JAUQSZ010000002.1"/>
</dbReference>
<dbReference type="EMBL" id="JAUQSZ010000002">
    <property type="protein sequence ID" value="MDO7841482.1"/>
    <property type="molecule type" value="Genomic_DNA"/>
</dbReference>
<keyword evidence="3" id="KW-0969">Cilium</keyword>
<dbReference type="InterPro" id="IPR052563">
    <property type="entry name" value="FliK"/>
</dbReference>
<feature type="domain" description="Flagellar hook-length control protein-like C-terminal" evidence="2">
    <location>
        <begin position="243"/>
        <end position="320"/>
    </location>
</feature>
<reference evidence="3" key="1">
    <citation type="submission" date="2023-07" db="EMBL/GenBank/DDBJ databases">
        <authorList>
            <person name="Kim M.K."/>
        </authorList>
    </citation>
    <scope>NUCLEOTIDE SEQUENCE</scope>
    <source>
        <strain evidence="3">CA1-15</strain>
    </source>
</reference>
<evidence type="ECO:0000259" key="2">
    <source>
        <dbReference type="Pfam" id="PF02120"/>
    </source>
</evidence>
<organism evidence="3 4">
    <name type="scientific">Sphingomonas immobilis</name>
    <dbReference type="NCBI Taxonomy" id="3063997"/>
    <lineage>
        <taxon>Bacteria</taxon>
        <taxon>Pseudomonadati</taxon>
        <taxon>Pseudomonadota</taxon>
        <taxon>Alphaproteobacteria</taxon>
        <taxon>Sphingomonadales</taxon>
        <taxon>Sphingomonadaceae</taxon>
        <taxon>Sphingomonas</taxon>
    </lineage>
</organism>
<dbReference type="PANTHER" id="PTHR37533:SF2">
    <property type="entry name" value="FLAGELLAR HOOK-LENGTH CONTROL PROTEIN"/>
    <property type="match status" value="1"/>
</dbReference>